<dbReference type="RefSeq" id="WP_079546960.1">
    <property type="nucleotide sequence ID" value="NZ_CP117826.1"/>
</dbReference>
<dbReference type="EMBL" id="CP117826">
    <property type="protein sequence ID" value="XCC61736.1"/>
    <property type="molecule type" value="Genomic_DNA"/>
</dbReference>
<reference evidence="1" key="1">
    <citation type="submission" date="2023-02" db="EMBL/GenBank/DDBJ databases">
        <title>Gut commensal Christensenella minuta modulates host metabolism via a new class of secondary bile acids.</title>
        <authorList>
            <person name="Liu C."/>
        </authorList>
    </citation>
    <scope>NUCLEOTIDE SEQUENCE</scope>
    <source>
        <strain evidence="1">CA70</strain>
    </source>
</reference>
<protein>
    <submittedName>
        <fullName evidence="1">Uncharacterized protein</fullName>
    </submittedName>
</protein>
<accession>A0AAU8A6P0</accession>
<name>A0AAU8A6P0_9FIRM</name>
<evidence type="ECO:0000313" key="2">
    <source>
        <dbReference type="EMBL" id="XCC63404.1"/>
    </source>
</evidence>
<gene>
    <name evidence="2" type="ORF">PUP29_05680</name>
    <name evidence="1" type="ORF">PUP29_09385</name>
</gene>
<sequence>MEWKFMVVQRRYCNGEYEADIFDKRDFCKEDFPESKQYEQRFCPCGSFEKAVQEMMHWHSDA</sequence>
<organism evidence="1">
    <name type="scientific">Christensenella massiliensis</name>
    <dbReference type="NCBI Taxonomy" id="1805714"/>
    <lineage>
        <taxon>Bacteria</taxon>
        <taxon>Bacillati</taxon>
        <taxon>Bacillota</taxon>
        <taxon>Clostridia</taxon>
        <taxon>Christensenellales</taxon>
        <taxon>Christensenellaceae</taxon>
        <taxon>Christensenella</taxon>
    </lineage>
</organism>
<dbReference type="EMBL" id="CP117826">
    <property type="protein sequence ID" value="XCC63404.1"/>
    <property type="molecule type" value="Genomic_DNA"/>
</dbReference>
<dbReference type="AlphaFoldDB" id="A0AAU8A6P0"/>
<evidence type="ECO:0000313" key="1">
    <source>
        <dbReference type="EMBL" id="XCC61736.1"/>
    </source>
</evidence>
<proteinExistence type="predicted"/>